<gene>
    <name evidence="5" type="ORF">J2S59_000723</name>
</gene>
<dbReference type="InterPro" id="IPR003018">
    <property type="entry name" value="GAF"/>
</dbReference>
<evidence type="ECO:0000313" key="5">
    <source>
        <dbReference type="EMBL" id="MDP9820914.1"/>
    </source>
</evidence>
<dbReference type="SUPFAM" id="SSF55781">
    <property type="entry name" value="GAF domain-like"/>
    <property type="match status" value="2"/>
</dbReference>
<accession>A0ABT9NKH0</accession>
<dbReference type="Gene3D" id="3.30.450.40">
    <property type="match status" value="2"/>
</dbReference>
<dbReference type="Pfam" id="PF07228">
    <property type="entry name" value="SpoIIE"/>
    <property type="match status" value="1"/>
</dbReference>
<dbReference type="SMART" id="SM00331">
    <property type="entry name" value="PP2C_SIG"/>
    <property type="match status" value="1"/>
</dbReference>
<dbReference type="Proteomes" id="UP001240447">
    <property type="component" value="Unassembled WGS sequence"/>
</dbReference>
<name>A0ABT9NKH0_9ACTN</name>
<dbReference type="InterPro" id="IPR036457">
    <property type="entry name" value="PPM-type-like_dom_sf"/>
</dbReference>
<dbReference type="SMART" id="SM00065">
    <property type="entry name" value="GAF"/>
    <property type="match status" value="2"/>
</dbReference>
<sequence>MEILGGRGIRPSDAVTAAGLLLLTVLVFLDLLTGVFLSGTYAAGAVVTATAAPPRRTAIVAVLAVVIGGSSGLWHDTFGTEDWVLRVVANVIIASTAVSVSAVGHDLRNRLLSMTTMIQELIDSLAGELIGARTVKAVSQAFVGKAAETIGADQIRVHILDQDKALRPLAWYGKEPTLEVVPGSDHPKAQVAATGIPLHVRDDEKLRTHFPDLVQRSDGRVRGRRSVHVLPLMKAGVVEGVLTMSFPPGAGVPRSQDAFLLSISGALGEALHRAAELEREDLAGHRMQLLHEASATLTRSLDVNTTVEEVVRLLVPRFADWCAVTLERDQALEVVALRHSDPARTRWGNDLVDAVLRPDADAPFGVRGVMATGRSELFPFIPAELLRTAATSRDHLRLLQQFGMRSAMVVPLIGRAGVIGAVTLVQAESGRTYAAEDVAFLDQLAALAARALETAVTFQDQSERLASMTEVAEAAQEAILATPPERVGPLRLAARYRGAAAAAQIGGDLFEVVSSAERTRLLIGDVRGKGLNAVRTATIVRGEFRAAATDAVDLAQLAREIDRGMRPYLASTEDFVTACLVEITHDGSFSAVSCGHPAPVVLSQGRASELVLDYDPPLGLGVDPTIAHGRLAAYDRLVMFTDGLIEARTPTRAFVDPHQVLAAMGAAPFADALDAGFASLQTQTEGTLDDDLAMLIAEYAPQD</sequence>
<proteinExistence type="predicted"/>
<feature type="domain" description="GAF" evidence="3">
    <location>
        <begin position="298"/>
        <end position="462"/>
    </location>
</feature>
<keyword evidence="2" id="KW-0812">Transmembrane</keyword>
<feature type="transmembrane region" description="Helical" evidence="2">
    <location>
        <begin position="20"/>
        <end position="46"/>
    </location>
</feature>
<keyword evidence="6" id="KW-1185">Reference proteome</keyword>
<dbReference type="Gene3D" id="3.60.40.10">
    <property type="entry name" value="PPM-type phosphatase domain"/>
    <property type="match status" value="1"/>
</dbReference>
<dbReference type="PANTHER" id="PTHR43156:SF2">
    <property type="entry name" value="STAGE II SPORULATION PROTEIN E"/>
    <property type="match status" value="1"/>
</dbReference>
<evidence type="ECO:0000256" key="1">
    <source>
        <dbReference type="ARBA" id="ARBA00022801"/>
    </source>
</evidence>
<evidence type="ECO:0000256" key="2">
    <source>
        <dbReference type="SAM" id="Phobius"/>
    </source>
</evidence>
<organism evidence="5 6">
    <name type="scientific">Nocardioides massiliensis</name>
    <dbReference type="NCBI Taxonomy" id="1325935"/>
    <lineage>
        <taxon>Bacteria</taxon>
        <taxon>Bacillati</taxon>
        <taxon>Actinomycetota</taxon>
        <taxon>Actinomycetes</taxon>
        <taxon>Propionibacteriales</taxon>
        <taxon>Nocardioidaceae</taxon>
        <taxon>Nocardioides</taxon>
    </lineage>
</organism>
<comment type="caution">
    <text evidence="5">The sequence shown here is derived from an EMBL/GenBank/DDBJ whole genome shotgun (WGS) entry which is preliminary data.</text>
</comment>
<keyword evidence="2" id="KW-0472">Membrane</keyword>
<dbReference type="EMBL" id="JAUSQM010000001">
    <property type="protein sequence ID" value="MDP9820914.1"/>
    <property type="molecule type" value="Genomic_DNA"/>
</dbReference>
<dbReference type="RefSeq" id="WP_306824813.1">
    <property type="nucleotide sequence ID" value="NZ_JAUSQM010000001.1"/>
</dbReference>
<feature type="domain" description="PPM-type phosphatase" evidence="4">
    <location>
        <begin position="490"/>
        <end position="699"/>
    </location>
</feature>
<reference evidence="5 6" key="1">
    <citation type="submission" date="2023-07" db="EMBL/GenBank/DDBJ databases">
        <title>Sequencing the genomes of 1000 actinobacteria strains.</title>
        <authorList>
            <person name="Klenk H.-P."/>
        </authorList>
    </citation>
    <scope>NUCLEOTIDE SEQUENCE [LARGE SCALE GENOMIC DNA]</scope>
    <source>
        <strain evidence="5 6">GD13</strain>
    </source>
</reference>
<evidence type="ECO:0000259" key="3">
    <source>
        <dbReference type="SMART" id="SM00065"/>
    </source>
</evidence>
<keyword evidence="1" id="KW-0378">Hydrolase</keyword>
<evidence type="ECO:0000259" key="4">
    <source>
        <dbReference type="SMART" id="SM00331"/>
    </source>
</evidence>
<dbReference type="PANTHER" id="PTHR43156">
    <property type="entry name" value="STAGE II SPORULATION PROTEIN E-RELATED"/>
    <property type="match status" value="1"/>
</dbReference>
<feature type="transmembrane region" description="Helical" evidence="2">
    <location>
        <begin position="87"/>
        <end position="107"/>
    </location>
</feature>
<dbReference type="InterPro" id="IPR052016">
    <property type="entry name" value="Bact_Sigma-Reg"/>
</dbReference>
<protein>
    <submittedName>
        <fullName evidence="5">Serine phosphatase RsbU (Regulator of sigma subunit)</fullName>
    </submittedName>
</protein>
<dbReference type="Pfam" id="PF01590">
    <property type="entry name" value="GAF"/>
    <property type="match status" value="1"/>
</dbReference>
<dbReference type="InterPro" id="IPR001932">
    <property type="entry name" value="PPM-type_phosphatase-like_dom"/>
</dbReference>
<feature type="transmembrane region" description="Helical" evidence="2">
    <location>
        <begin position="58"/>
        <end position="75"/>
    </location>
</feature>
<dbReference type="InterPro" id="IPR029016">
    <property type="entry name" value="GAF-like_dom_sf"/>
</dbReference>
<feature type="domain" description="GAF" evidence="3">
    <location>
        <begin position="134"/>
        <end position="282"/>
    </location>
</feature>
<keyword evidence="2" id="KW-1133">Transmembrane helix</keyword>
<evidence type="ECO:0000313" key="6">
    <source>
        <dbReference type="Proteomes" id="UP001240447"/>
    </source>
</evidence>